<keyword evidence="5" id="KW-1185">Reference proteome</keyword>
<proteinExistence type="predicted"/>
<accession>A0A8J6BPC8</accession>
<comment type="caution">
    <text evidence="4">The sequence shown here is derived from an EMBL/GenBank/DDBJ whole genome shotgun (WGS) entry which is preliminary data.</text>
</comment>
<dbReference type="GO" id="GO:0016491">
    <property type="term" value="F:oxidoreductase activity"/>
    <property type="evidence" value="ECO:0007669"/>
    <property type="project" value="UniProtKB-KW"/>
</dbReference>
<evidence type="ECO:0000256" key="3">
    <source>
        <dbReference type="ARBA" id="ARBA00023002"/>
    </source>
</evidence>
<keyword evidence="3" id="KW-0560">Oxidoreductase</keyword>
<organism evidence="4 5">
    <name type="scientific">Zizania palustris</name>
    <name type="common">Northern wild rice</name>
    <dbReference type="NCBI Taxonomy" id="103762"/>
    <lineage>
        <taxon>Eukaryota</taxon>
        <taxon>Viridiplantae</taxon>
        <taxon>Streptophyta</taxon>
        <taxon>Embryophyta</taxon>
        <taxon>Tracheophyta</taxon>
        <taxon>Spermatophyta</taxon>
        <taxon>Magnoliopsida</taxon>
        <taxon>Liliopsida</taxon>
        <taxon>Poales</taxon>
        <taxon>Poaceae</taxon>
        <taxon>BOP clade</taxon>
        <taxon>Oryzoideae</taxon>
        <taxon>Oryzeae</taxon>
        <taxon>Zizaniinae</taxon>
        <taxon>Zizania</taxon>
    </lineage>
</organism>
<dbReference type="InterPro" id="IPR050346">
    <property type="entry name" value="FMO-like"/>
</dbReference>
<reference evidence="4" key="1">
    <citation type="journal article" date="2021" name="bioRxiv">
        <title>Whole Genome Assembly and Annotation of Northern Wild Rice, Zizania palustris L., Supports a Whole Genome Duplication in the Zizania Genus.</title>
        <authorList>
            <person name="Haas M."/>
            <person name="Kono T."/>
            <person name="Macchietto M."/>
            <person name="Millas R."/>
            <person name="McGilp L."/>
            <person name="Shao M."/>
            <person name="Duquette J."/>
            <person name="Hirsch C.N."/>
            <person name="Kimball J."/>
        </authorList>
    </citation>
    <scope>NUCLEOTIDE SEQUENCE</scope>
    <source>
        <tissue evidence="4">Fresh leaf tissue</tissue>
    </source>
</reference>
<keyword evidence="1" id="KW-0285">Flavoprotein</keyword>
<dbReference type="Proteomes" id="UP000729402">
    <property type="component" value="Unassembled WGS sequence"/>
</dbReference>
<evidence type="ECO:0000313" key="5">
    <source>
        <dbReference type="Proteomes" id="UP000729402"/>
    </source>
</evidence>
<name>A0A8J6BPC8_ZIZPA</name>
<protein>
    <submittedName>
        <fullName evidence="4">Uncharacterized protein</fullName>
    </submittedName>
</protein>
<evidence type="ECO:0000313" key="4">
    <source>
        <dbReference type="EMBL" id="KAG8088765.1"/>
    </source>
</evidence>
<dbReference type="PANTHER" id="PTHR23023">
    <property type="entry name" value="DIMETHYLANILINE MONOOXYGENASE"/>
    <property type="match status" value="1"/>
</dbReference>
<gene>
    <name evidence="4" type="ORF">GUJ93_ZPchr0010g7445</name>
</gene>
<sequence>MEKKRVAIVGARASGLAVCKHALERGFRPVVFEADEAAVAAAGAEGLAVPLSRTKITVPYSGRVPIGECWARTIASTRLYPGMAAVLLLKAVTGFGERVQTPRPYFEFSDYPWPPGVTDLYPDHDQVTEYLRSYAKRFGVLVRVRFGCRVSALEYAGTDEGELMAWEHWAGNSQAFGDGRLVGLEDHRPEVVLQRVLARGQPAGSGADDGHPLLLHSKSEWREDRVRNAS</sequence>
<dbReference type="EMBL" id="JAAALK010000082">
    <property type="protein sequence ID" value="KAG8088765.1"/>
    <property type="molecule type" value="Genomic_DNA"/>
</dbReference>
<dbReference type="OrthoDB" id="66881at2759"/>
<evidence type="ECO:0000256" key="2">
    <source>
        <dbReference type="ARBA" id="ARBA00022827"/>
    </source>
</evidence>
<dbReference type="AlphaFoldDB" id="A0A8J6BPC8"/>
<keyword evidence="2" id="KW-0274">FAD</keyword>
<evidence type="ECO:0000256" key="1">
    <source>
        <dbReference type="ARBA" id="ARBA00022630"/>
    </source>
</evidence>
<reference evidence="4" key="2">
    <citation type="submission" date="2021-02" db="EMBL/GenBank/DDBJ databases">
        <authorList>
            <person name="Kimball J.A."/>
            <person name="Haas M.W."/>
            <person name="Macchietto M."/>
            <person name="Kono T."/>
            <person name="Duquette J."/>
            <person name="Shao M."/>
        </authorList>
    </citation>
    <scope>NUCLEOTIDE SEQUENCE</scope>
    <source>
        <tissue evidence="4">Fresh leaf tissue</tissue>
    </source>
</reference>